<feature type="domain" description="LytR/CpsA/Psr regulator C-terminal" evidence="2">
    <location>
        <begin position="90"/>
        <end position="179"/>
    </location>
</feature>
<dbReference type="InterPro" id="IPR027381">
    <property type="entry name" value="LytR/CpsA/Psr_C"/>
</dbReference>
<dbReference type="Gene3D" id="3.30.70.2390">
    <property type="match status" value="1"/>
</dbReference>
<feature type="transmembrane region" description="Helical" evidence="1">
    <location>
        <begin position="26"/>
        <end position="45"/>
    </location>
</feature>
<name>A0A1A2ENS1_MYCSD</name>
<dbReference type="Proteomes" id="UP000093985">
    <property type="component" value="Unassembled WGS sequence"/>
</dbReference>
<dbReference type="NCBIfam" id="NF035953">
    <property type="entry name" value="integrity_Cei"/>
    <property type="match status" value="1"/>
</dbReference>
<dbReference type="AlphaFoldDB" id="A0A1A2ENS1"/>
<accession>A0A1A2ENS1</accession>
<evidence type="ECO:0000259" key="2">
    <source>
        <dbReference type="Pfam" id="PF13399"/>
    </source>
</evidence>
<dbReference type="EMBL" id="LZIN01000052">
    <property type="protein sequence ID" value="OBG06189.1"/>
    <property type="molecule type" value="Genomic_DNA"/>
</dbReference>
<proteinExistence type="predicted"/>
<keyword evidence="1" id="KW-0472">Membrane</keyword>
<evidence type="ECO:0000256" key="1">
    <source>
        <dbReference type="SAM" id="Phobius"/>
    </source>
</evidence>
<reference evidence="4" key="1">
    <citation type="submission" date="2016-06" db="EMBL/GenBank/DDBJ databases">
        <authorList>
            <person name="Sutton G."/>
            <person name="Brinkac L."/>
            <person name="Sanka R."/>
            <person name="Adams M."/>
            <person name="Lau E."/>
            <person name="Mehaffy C."/>
            <person name="Tameris M."/>
            <person name="Hatherill M."/>
            <person name="Hanekom W."/>
            <person name="Mahomed H."/>
            <person name="Mcshane H."/>
        </authorList>
    </citation>
    <scope>NUCLEOTIDE SEQUENCE [LARGE SCALE GENOMIC DNA]</scope>
    <source>
        <strain evidence="4">852014-51077_SCH5608930-a</strain>
    </source>
</reference>
<evidence type="ECO:0000313" key="3">
    <source>
        <dbReference type="EMBL" id="OBG06189.1"/>
    </source>
</evidence>
<keyword evidence="1" id="KW-1133">Transmembrane helix</keyword>
<dbReference type="RefSeq" id="WP_064855078.1">
    <property type="nucleotide sequence ID" value="NZ_LZIM01000015.1"/>
</dbReference>
<dbReference type="OrthoDB" id="5194885at2"/>
<gene>
    <name evidence="3" type="ORF">A5771_08460</name>
</gene>
<organism evidence="3 4">
    <name type="scientific">Mycolicibacter sinensis (strain JDM601)</name>
    <name type="common">Mycobacterium sinense</name>
    <dbReference type="NCBI Taxonomy" id="875328"/>
    <lineage>
        <taxon>Bacteria</taxon>
        <taxon>Bacillati</taxon>
        <taxon>Actinomycetota</taxon>
        <taxon>Actinomycetes</taxon>
        <taxon>Mycobacteriales</taxon>
        <taxon>Mycobacteriaceae</taxon>
        <taxon>Mycolicibacter</taxon>
    </lineage>
</organism>
<dbReference type="Pfam" id="PF13399">
    <property type="entry name" value="LytR_C"/>
    <property type="match status" value="1"/>
</dbReference>
<evidence type="ECO:0000313" key="4">
    <source>
        <dbReference type="Proteomes" id="UP000093985"/>
    </source>
</evidence>
<comment type="caution">
    <text evidence="3">The sequence shown here is derived from an EMBL/GenBank/DDBJ whole genome shotgun (WGS) entry which is preliminary data.</text>
</comment>
<sequence length="216" mass="22595">MVAQITSGTEFDKHGLPFRRRNYRPAAYALAALSLLTAVAWTVALTRPADMHEAAVCNPPPAPTEPGQPRLGTQVPRAAMMTATPAKLADVKARVLNASGRAGQAADVADALRDDGFAQPTAANDPVYANDRLDCQGQIRFGEAGQAAAAALWLVAPCTELFRDDRPDDSVDLAVGSDFVSLAHSDDIEAALAGLRPDATGLPDPALLTKVHSGTC</sequence>
<protein>
    <recommendedName>
        <fullName evidence="2">LytR/CpsA/Psr regulator C-terminal domain-containing protein</fullName>
    </recommendedName>
</protein>
<keyword evidence="1" id="KW-0812">Transmembrane</keyword>